<accession>A0A3D8ID41</accession>
<keyword evidence="3" id="KW-0547">Nucleotide-binding</keyword>
<keyword evidence="4" id="KW-0067">ATP-binding</keyword>
<dbReference type="CDD" id="cd03235">
    <property type="entry name" value="ABC_Metallic_Cations"/>
    <property type="match status" value="1"/>
</dbReference>
<dbReference type="RefSeq" id="WP_115551572.1">
    <property type="nucleotide sequence ID" value="NZ_CAOVYC010000002.1"/>
</dbReference>
<dbReference type="Proteomes" id="UP000256650">
    <property type="component" value="Unassembled WGS sequence"/>
</dbReference>
<keyword evidence="7" id="KW-1185">Reference proteome</keyword>
<comment type="caution">
    <text evidence="6">The sequence shown here is derived from an EMBL/GenBank/DDBJ whole genome shotgun (WGS) entry which is preliminary data.</text>
</comment>
<dbReference type="PANTHER" id="PTHR42734:SF17">
    <property type="entry name" value="METAL TRANSPORT SYSTEM ATP-BINDING PROTEIN TM_0124-RELATED"/>
    <property type="match status" value="1"/>
</dbReference>
<dbReference type="SMART" id="SM00382">
    <property type="entry name" value="AAA"/>
    <property type="match status" value="1"/>
</dbReference>
<reference evidence="6 7" key="1">
    <citation type="submission" date="2018-04" db="EMBL/GenBank/DDBJ databases">
        <title>Novel Campyloabacter and Helicobacter Species and Strains.</title>
        <authorList>
            <person name="Mannion A.J."/>
            <person name="Shen Z."/>
            <person name="Fox J.G."/>
        </authorList>
    </citation>
    <scope>NUCLEOTIDE SEQUENCE [LARGE SCALE GENOMIC DNA]</scope>
    <source>
        <strain evidence="6 7">MIT 99-5101</strain>
    </source>
</reference>
<sequence length="251" mass="28320">MAQNKNDKKIIECKNVKFYFTKERILYNVDWTICEGDFWAIIGPNGGGKSTLARLLVGLLKPTSGEIIKNKDLCIGYVPQNTFLNRHFPITALEVVMMGFLKPNFFGGFLPKNAKKIAMERLEQFHLESFAHKKVGELSGGQRQRVLIARALCGNPNLLVLDEPTASIDQKNQKEIYDLLRQINQEKTILMISHDVSVLLGYAKKVLYVNKEVTTHNLPSDANVSSSIGDKHFCEVELMGLWHSNRGGKNE</sequence>
<dbReference type="SUPFAM" id="SSF52540">
    <property type="entry name" value="P-loop containing nucleoside triphosphate hydrolases"/>
    <property type="match status" value="1"/>
</dbReference>
<dbReference type="EMBL" id="NXLS01000004">
    <property type="protein sequence ID" value="RDU63038.1"/>
    <property type="molecule type" value="Genomic_DNA"/>
</dbReference>
<dbReference type="GO" id="GO:0005524">
    <property type="term" value="F:ATP binding"/>
    <property type="evidence" value="ECO:0007669"/>
    <property type="project" value="UniProtKB-KW"/>
</dbReference>
<dbReference type="InterPro" id="IPR003439">
    <property type="entry name" value="ABC_transporter-like_ATP-bd"/>
</dbReference>
<evidence type="ECO:0000256" key="4">
    <source>
        <dbReference type="ARBA" id="ARBA00022840"/>
    </source>
</evidence>
<organism evidence="6 7">
    <name type="scientific">Helicobacter ganmani</name>
    <dbReference type="NCBI Taxonomy" id="60246"/>
    <lineage>
        <taxon>Bacteria</taxon>
        <taxon>Pseudomonadati</taxon>
        <taxon>Campylobacterota</taxon>
        <taxon>Epsilonproteobacteria</taxon>
        <taxon>Campylobacterales</taxon>
        <taxon>Helicobacteraceae</taxon>
        <taxon>Helicobacter</taxon>
    </lineage>
</organism>
<dbReference type="InterPro" id="IPR027417">
    <property type="entry name" value="P-loop_NTPase"/>
</dbReference>
<dbReference type="PANTHER" id="PTHR42734">
    <property type="entry name" value="METAL TRANSPORT SYSTEM ATP-BINDING PROTEIN TM_0124-RELATED"/>
    <property type="match status" value="1"/>
</dbReference>
<keyword evidence="2" id="KW-0813">Transport</keyword>
<dbReference type="InterPro" id="IPR003593">
    <property type="entry name" value="AAA+_ATPase"/>
</dbReference>
<comment type="similarity">
    <text evidence="1">Belongs to the ABC transporter superfamily.</text>
</comment>
<dbReference type="PROSITE" id="PS00211">
    <property type="entry name" value="ABC_TRANSPORTER_1"/>
    <property type="match status" value="1"/>
</dbReference>
<evidence type="ECO:0000256" key="3">
    <source>
        <dbReference type="ARBA" id="ARBA00022741"/>
    </source>
</evidence>
<feature type="domain" description="ABC transporter" evidence="5">
    <location>
        <begin position="11"/>
        <end position="236"/>
    </location>
</feature>
<dbReference type="PROSITE" id="PS50893">
    <property type="entry name" value="ABC_TRANSPORTER_2"/>
    <property type="match status" value="1"/>
</dbReference>
<dbReference type="OrthoDB" id="9806726at2"/>
<evidence type="ECO:0000313" key="7">
    <source>
        <dbReference type="Proteomes" id="UP000256650"/>
    </source>
</evidence>
<dbReference type="Gene3D" id="3.40.50.300">
    <property type="entry name" value="P-loop containing nucleotide triphosphate hydrolases"/>
    <property type="match status" value="1"/>
</dbReference>
<dbReference type="AlphaFoldDB" id="A0A3D8ID41"/>
<dbReference type="Pfam" id="PF00005">
    <property type="entry name" value="ABC_tran"/>
    <property type="match status" value="1"/>
</dbReference>
<protein>
    <submittedName>
        <fullName evidence="6">ABC transporter</fullName>
    </submittedName>
</protein>
<gene>
    <name evidence="6" type="ORF">CQA43_05315</name>
</gene>
<name>A0A3D8ID41_9HELI</name>
<evidence type="ECO:0000256" key="2">
    <source>
        <dbReference type="ARBA" id="ARBA00022448"/>
    </source>
</evidence>
<dbReference type="InterPro" id="IPR017871">
    <property type="entry name" value="ABC_transporter-like_CS"/>
</dbReference>
<evidence type="ECO:0000256" key="1">
    <source>
        <dbReference type="ARBA" id="ARBA00005417"/>
    </source>
</evidence>
<proteinExistence type="inferred from homology"/>
<dbReference type="InterPro" id="IPR050153">
    <property type="entry name" value="Metal_Ion_Import_ABC"/>
</dbReference>
<dbReference type="GO" id="GO:0016887">
    <property type="term" value="F:ATP hydrolysis activity"/>
    <property type="evidence" value="ECO:0007669"/>
    <property type="project" value="InterPro"/>
</dbReference>
<dbReference type="GeneID" id="82535706"/>
<evidence type="ECO:0000313" key="6">
    <source>
        <dbReference type="EMBL" id="RDU63038.1"/>
    </source>
</evidence>
<evidence type="ECO:0000259" key="5">
    <source>
        <dbReference type="PROSITE" id="PS50893"/>
    </source>
</evidence>